<gene>
    <name evidence="2" type="ORF">K7X08_026139</name>
</gene>
<dbReference type="PANTHER" id="PTHR31257">
    <property type="entry name" value="RICIN B-LIKE LECTIN EULS3"/>
    <property type="match status" value="1"/>
</dbReference>
<dbReference type="AlphaFoldDB" id="A0A9Q1N257"/>
<dbReference type="Proteomes" id="UP001152561">
    <property type="component" value="Unassembled WGS sequence"/>
</dbReference>
<comment type="caution">
    <text evidence="2">The sequence shown here is derived from an EMBL/GenBank/DDBJ whole genome shotgun (WGS) entry which is preliminary data.</text>
</comment>
<keyword evidence="3" id="KW-1185">Reference proteome</keyword>
<reference evidence="3" key="1">
    <citation type="journal article" date="2023" name="Proc. Natl. Acad. Sci. U.S.A.">
        <title>Genomic and structural basis for evolution of tropane alkaloid biosynthesis.</title>
        <authorList>
            <person name="Wanga Y.-J."/>
            <person name="Taina T."/>
            <person name="Yua J.-Y."/>
            <person name="Lia J."/>
            <person name="Xua B."/>
            <person name="Chenc J."/>
            <person name="D'Auriad J.C."/>
            <person name="Huanga J.-P."/>
            <person name="Huanga S.-X."/>
        </authorList>
    </citation>
    <scope>NUCLEOTIDE SEQUENCE [LARGE SCALE GENOMIC DNA]</scope>
    <source>
        <strain evidence="3">cv. KIB-2019</strain>
    </source>
</reference>
<name>A0A9Q1N257_9SOLA</name>
<dbReference type="InterPro" id="IPR040249">
    <property type="entry name" value="Ricin_B-like_lectin_EULS3-like"/>
</dbReference>
<dbReference type="EMBL" id="JAJAGQ010000001">
    <property type="protein sequence ID" value="KAJ8574334.1"/>
    <property type="molecule type" value="Genomic_DNA"/>
</dbReference>
<feature type="region of interest" description="Disordered" evidence="1">
    <location>
        <begin position="1"/>
        <end position="119"/>
    </location>
</feature>
<feature type="compositionally biased region" description="Low complexity" evidence="1">
    <location>
        <begin position="88"/>
        <end position="102"/>
    </location>
</feature>
<dbReference type="PANTHER" id="PTHR31257:SF2">
    <property type="entry name" value="RICIN B-LIKE LECTIN EULS3"/>
    <property type="match status" value="1"/>
</dbReference>
<evidence type="ECO:0000256" key="1">
    <source>
        <dbReference type="SAM" id="MobiDB-lite"/>
    </source>
</evidence>
<feature type="compositionally biased region" description="Basic residues" evidence="1">
    <location>
        <begin position="1"/>
        <end position="10"/>
    </location>
</feature>
<dbReference type="OrthoDB" id="7769065at2759"/>
<feature type="compositionally biased region" description="Basic and acidic residues" evidence="1">
    <location>
        <begin position="103"/>
        <end position="116"/>
    </location>
</feature>
<sequence length="240" mass="27792">MDPFGHHHHRRDDDNREEEFPPPGRRYDEPPPPPQVSHVYHTSHLGGPPPMNMESNYVRPNYPPPQMDNNYGRPNQPQMDNNYERPNYGGSYSPPSDYSSVEHVSHESESVHDDHHHRFQPHVPSFFHRQTSSDPKLIDKPSFRVYTKADTNYSLTIRDGKVVLASNDLSDPFQHWYKDERYSTKVKDEEGFPSFALVNKAAGLVIKHSLLAPLTLFEIIFATEDRLNEHLWAVLSRSTI</sequence>
<evidence type="ECO:0000313" key="3">
    <source>
        <dbReference type="Proteomes" id="UP001152561"/>
    </source>
</evidence>
<protein>
    <submittedName>
        <fullName evidence="2">Uncharacterized protein</fullName>
    </submittedName>
</protein>
<evidence type="ECO:0000313" key="2">
    <source>
        <dbReference type="EMBL" id="KAJ8574334.1"/>
    </source>
</evidence>
<accession>A0A9Q1N257</accession>
<organism evidence="2 3">
    <name type="scientific">Anisodus acutangulus</name>
    <dbReference type="NCBI Taxonomy" id="402998"/>
    <lineage>
        <taxon>Eukaryota</taxon>
        <taxon>Viridiplantae</taxon>
        <taxon>Streptophyta</taxon>
        <taxon>Embryophyta</taxon>
        <taxon>Tracheophyta</taxon>
        <taxon>Spermatophyta</taxon>
        <taxon>Magnoliopsida</taxon>
        <taxon>eudicotyledons</taxon>
        <taxon>Gunneridae</taxon>
        <taxon>Pentapetalae</taxon>
        <taxon>asterids</taxon>
        <taxon>lamiids</taxon>
        <taxon>Solanales</taxon>
        <taxon>Solanaceae</taxon>
        <taxon>Solanoideae</taxon>
        <taxon>Hyoscyameae</taxon>
        <taxon>Anisodus</taxon>
    </lineage>
</organism>
<proteinExistence type="predicted"/>
<feature type="compositionally biased region" description="Polar residues" evidence="1">
    <location>
        <begin position="67"/>
        <end position="81"/>
    </location>
</feature>